<dbReference type="Proteomes" id="UP000664032">
    <property type="component" value="Unassembled WGS sequence"/>
</dbReference>
<evidence type="ECO:0000313" key="1">
    <source>
        <dbReference type="EMBL" id="KAH9479366.1"/>
    </source>
</evidence>
<reference evidence="1" key="1">
    <citation type="submission" date="2021-10" db="EMBL/GenBank/DDBJ databases">
        <title>Psilocybe cubensis genome.</title>
        <authorList>
            <person name="Mckernan K.J."/>
            <person name="Crawford S."/>
            <person name="Trippe A."/>
            <person name="Kane L.T."/>
            <person name="Mclaughlin S."/>
        </authorList>
    </citation>
    <scope>NUCLEOTIDE SEQUENCE</scope>
    <source>
        <strain evidence="1">MGC-MH-2018</strain>
    </source>
</reference>
<proteinExistence type="predicted"/>
<comment type="caution">
    <text evidence="1">The sequence shown here is derived from an EMBL/GenBank/DDBJ whole genome shotgun (WGS) entry which is preliminary data.</text>
</comment>
<accession>A0ACB8GVW1</accession>
<sequence length="504" mass="52175">MDNSSSSSSTSSSSSSSSSSSTTTLSSSSVSSSTTPPPPSSSSSSSTTPPPSSSSSSSQPPPPPPPQSSSSSLPVSSSSTQPPPPPPPSSSSRPPPSPSPSPDPPPPTPQVIISTFSTRVVITTTDSRGFVSTTAPLVITETSTSTLQDGSLVTVTQTYSNPTLSPDNNNSKGNSFFSNTGAVAAVFVLVGLAAAAIILYLLFALRRRRRTLRLEHDTAVSATLAAAGFHRTPLDDDDDPAAGARHSRLYSGVGSSIDDPFQARAILQRRSSSGLAMSSVPSASAGRTSAYLDDNGDFNPYASGDYILPAAARDGANYLNNGTQAPPNAALVGGMRRDRSNSSGLAEMSAHTHNYSNSGSFEPLLASYYRRSMGTGNPPSPVLPLVPLGASAGPDPAPDVGQEPNTVRFPPAYSSSHGHEQPSVEPLVQISGDDNGNDNADKDAASSVYSSNSLLVDERLDPGLRLRQRLQRDTSTRDLRDEEDYSRPVLGVRNLPDAASQVSA</sequence>
<name>A0ACB8GVW1_PSICU</name>
<keyword evidence="2" id="KW-1185">Reference proteome</keyword>
<gene>
    <name evidence="1" type="ORF">JR316_0007956</name>
</gene>
<protein>
    <submittedName>
        <fullName evidence="1">Uncharacterized protein</fullName>
    </submittedName>
</protein>
<organism evidence="1 2">
    <name type="scientific">Psilocybe cubensis</name>
    <name type="common">Psychedelic mushroom</name>
    <name type="synonym">Stropharia cubensis</name>
    <dbReference type="NCBI Taxonomy" id="181762"/>
    <lineage>
        <taxon>Eukaryota</taxon>
        <taxon>Fungi</taxon>
        <taxon>Dikarya</taxon>
        <taxon>Basidiomycota</taxon>
        <taxon>Agaricomycotina</taxon>
        <taxon>Agaricomycetes</taxon>
        <taxon>Agaricomycetidae</taxon>
        <taxon>Agaricales</taxon>
        <taxon>Agaricineae</taxon>
        <taxon>Strophariaceae</taxon>
        <taxon>Psilocybe</taxon>
    </lineage>
</organism>
<evidence type="ECO:0000313" key="2">
    <source>
        <dbReference type="Proteomes" id="UP000664032"/>
    </source>
</evidence>
<dbReference type="EMBL" id="JAFIQS020000007">
    <property type="protein sequence ID" value="KAH9479366.1"/>
    <property type="molecule type" value="Genomic_DNA"/>
</dbReference>